<dbReference type="PROSITE" id="PS00137">
    <property type="entry name" value="SUBTILASE_HIS"/>
    <property type="match status" value="1"/>
</dbReference>
<keyword evidence="8" id="KW-1185">Reference proteome</keyword>
<feature type="active site" description="Charge relay system" evidence="4">
    <location>
        <position position="139"/>
    </location>
</feature>
<dbReference type="PRINTS" id="PR00723">
    <property type="entry name" value="SUBTILISIN"/>
</dbReference>
<dbReference type="InterPro" id="IPR002884">
    <property type="entry name" value="P_dom"/>
</dbReference>
<evidence type="ECO:0000259" key="5">
    <source>
        <dbReference type="Pfam" id="PF00082"/>
    </source>
</evidence>
<dbReference type="Proteomes" id="UP001057375">
    <property type="component" value="Unassembled WGS sequence"/>
</dbReference>
<dbReference type="EMBL" id="BQXS01011913">
    <property type="protein sequence ID" value="GKT18105.1"/>
    <property type="molecule type" value="Genomic_DNA"/>
</dbReference>
<accession>A0ABQ5JUW0</accession>
<evidence type="ECO:0000256" key="2">
    <source>
        <dbReference type="ARBA" id="ARBA00022801"/>
    </source>
</evidence>
<feature type="domain" description="Peptidase S8/S53" evidence="5">
    <location>
        <begin position="134"/>
        <end position="387"/>
    </location>
</feature>
<feature type="active site" description="Charge relay system" evidence="4">
    <location>
        <position position="354"/>
    </location>
</feature>
<dbReference type="InterPro" id="IPR000209">
    <property type="entry name" value="Peptidase_S8/S53_dom"/>
</dbReference>
<comment type="similarity">
    <text evidence="4">Belongs to the peptidase S8 family.</text>
</comment>
<dbReference type="InterPro" id="IPR008979">
    <property type="entry name" value="Galactose-bd-like_sf"/>
</dbReference>
<dbReference type="InterPro" id="IPR023828">
    <property type="entry name" value="Peptidase_S8_Ser-AS"/>
</dbReference>
<evidence type="ECO:0000256" key="4">
    <source>
        <dbReference type="PROSITE-ProRule" id="PRU01240"/>
    </source>
</evidence>
<evidence type="ECO:0000259" key="6">
    <source>
        <dbReference type="Pfam" id="PF01483"/>
    </source>
</evidence>
<dbReference type="Pfam" id="PF01483">
    <property type="entry name" value="P_proprotein"/>
    <property type="match status" value="1"/>
</dbReference>
<dbReference type="Pfam" id="PF00082">
    <property type="entry name" value="Peptidase_S8"/>
    <property type="match status" value="1"/>
</dbReference>
<name>A0ABQ5JUW0_9EUKA</name>
<dbReference type="InterPro" id="IPR036852">
    <property type="entry name" value="Peptidase_S8/S53_dom_sf"/>
</dbReference>
<feature type="domain" description="P/Homo B" evidence="6">
    <location>
        <begin position="630"/>
        <end position="691"/>
    </location>
</feature>
<protein>
    <submittedName>
        <fullName evidence="7">Peptidase S8, subtilisin-related like protein</fullName>
    </submittedName>
</protein>
<dbReference type="PROSITE" id="PS00138">
    <property type="entry name" value="SUBTILASE_SER"/>
    <property type="match status" value="1"/>
</dbReference>
<organism evidence="7 8">
    <name type="scientific">Aduncisulcus paluster</name>
    <dbReference type="NCBI Taxonomy" id="2918883"/>
    <lineage>
        <taxon>Eukaryota</taxon>
        <taxon>Metamonada</taxon>
        <taxon>Carpediemonas-like organisms</taxon>
        <taxon>Aduncisulcus</taxon>
    </lineage>
</organism>
<evidence type="ECO:0000256" key="1">
    <source>
        <dbReference type="ARBA" id="ARBA00022670"/>
    </source>
</evidence>
<dbReference type="InterPro" id="IPR015500">
    <property type="entry name" value="Peptidase_S8_subtilisin-rel"/>
</dbReference>
<evidence type="ECO:0000256" key="3">
    <source>
        <dbReference type="ARBA" id="ARBA00022825"/>
    </source>
</evidence>
<comment type="caution">
    <text evidence="7">The sequence shown here is derived from an EMBL/GenBank/DDBJ whole genome shotgun (WGS) entry which is preliminary data.</text>
</comment>
<feature type="active site" description="Charge relay system" evidence="4">
    <location>
        <position position="176"/>
    </location>
</feature>
<reference evidence="7" key="1">
    <citation type="submission" date="2022-03" db="EMBL/GenBank/DDBJ databases">
        <title>Draft genome sequence of Aduncisulcus paluster, a free-living microaerophilic Fornicata.</title>
        <authorList>
            <person name="Yuyama I."/>
            <person name="Kume K."/>
            <person name="Tamura T."/>
            <person name="Inagaki Y."/>
            <person name="Hashimoto T."/>
        </authorList>
    </citation>
    <scope>NUCLEOTIDE SEQUENCE</scope>
    <source>
        <strain evidence="7">NY0171</strain>
    </source>
</reference>
<dbReference type="PANTHER" id="PTHR42884:SF14">
    <property type="entry name" value="NEUROENDOCRINE CONVERTASE 1"/>
    <property type="match status" value="1"/>
</dbReference>
<dbReference type="Gene3D" id="3.40.50.200">
    <property type="entry name" value="Peptidase S8/S53 domain"/>
    <property type="match status" value="1"/>
</dbReference>
<dbReference type="InterPro" id="IPR022398">
    <property type="entry name" value="Peptidase_S8_His-AS"/>
</dbReference>
<dbReference type="PROSITE" id="PS51892">
    <property type="entry name" value="SUBTILASE"/>
    <property type="match status" value="1"/>
</dbReference>
<dbReference type="SUPFAM" id="SSF49785">
    <property type="entry name" value="Galactose-binding domain-like"/>
    <property type="match status" value="1"/>
</dbReference>
<sequence>MCLCEIDETLFSIDEFVENINGDVSLRSDIPGFISFPCYDECSAEDDAECDSTFHSDVFSSIENDESILHCVSQHESFDIKALDFSSDDPDLGQWWHLFGPFAPSDFSKKEVSPWVDTHVDNEWVQYGLYGSSVVAVIDAETDINHIEYYKRVRTDLSYDFLENTEDPGGDLSEVHGTAVSGVILAALDNAACGVGVAPSAHLAARRIIGDSTTKISLALSISWLHAEVDIYNNSWGIVNDYDDSPFNVSGFPLFRSAIVQAYTNGRDALGSVILVAAGNESLDSNFNLLSSYPEAFVIAAAAPSGSYAYYSNFGENIMLTAPSGGYGVNGDYLGLSSLVPNDGCTDVSYSGTSFSCPIASGIVALILDAFPEISPQLVRVILHASSKPIDYTNVSTECSTVNENEVTASSNGSARTVTLEEESVEFVSFDPQSSPSDFDSSQFTVSTAKTKTRELTQKCVDENGDYQPVAPIPLTYSEEQTLSRDEDIIFPEPEEPYGVDELSVSVTQSNRYVQSENGDVISFREIPVNQKTSFLTDSSKILDLVSSLNLEPNASDVNCWSVNAVGNSFNPYFGFGMVDSRKAVELALLSSSSDITFSLIEVAGSDGETRNSSIFYSVALDDYTGSVVSVGIETTIAADVLGDIAIVIVSPLSDVTLVKPFLSTDDQLYMFRSTFASNRFFGEPVKGTWMVGLVPRNDINFRMDYLALKIEFREQVINVTNMNFSYFDDGAT</sequence>
<keyword evidence="1 4" id="KW-0645">Protease</keyword>
<keyword evidence="2 4" id="KW-0378">Hydrolase</keyword>
<dbReference type="SUPFAM" id="SSF52743">
    <property type="entry name" value="Subtilisin-like"/>
    <property type="match status" value="1"/>
</dbReference>
<dbReference type="PANTHER" id="PTHR42884">
    <property type="entry name" value="PROPROTEIN CONVERTASE SUBTILISIN/KEXIN-RELATED"/>
    <property type="match status" value="1"/>
</dbReference>
<feature type="non-terminal residue" evidence="7">
    <location>
        <position position="733"/>
    </location>
</feature>
<evidence type="ECO:0000313" key="8">
    <source>
        <dbReference type="Proteomes" id="UP001057375"/>
    </source>
</evidence>
<gene>
    <name evidence="7" type="ORF">ADUPG1_011238</name>
</gene>
<proteinExistence type="inferred from homology"/>
<evidence type="ECO:0000313" key="7">
    <source>
        <dbReference type="EMBL" id="GKT18105.1"/>
    </source>
</evidence>
<keyword evidence="3 4" id="KW-0720">Serine protease</keyword>